<sequence length="87" mass="10021">MCRTKTGNTNTIGTKPGDDQTCGTEPGFSANFEKEKDESSRFTCCGNMQNRFYRAKHKMRKKKRGITQRSVHTYPSHPPPFYNVHHL</sequence>
<proteinExistence type="predicted"/>
<feature type="region of interest" description="Disordered" evidence="1">
    <location>
        <begin position="1"/>
        <end position="26"/>
    </location>
</feature>
<accession>A0A2Z6ZRH7</accession>
<dbReference type="EMBL" id="KV235951">
    <property type="protein sequence ID" value="KZT75499.1"/>
    <property type="molecule type" value="Genomic_DNA"/>
</dbReference>
<feature type="compositionally biased region" description="Basic residues" evidence="1">
    <location>
        <begin position="56"/>
        <end position="66"/>
    </location>
</feature>
<dbReference type="Proteomes" id="UP000250235">
    <property type="component" value="Unassembled WGS sequence"/>
</dbReference>
<name>A0A2Z6ZRH7_9LAMI</name>
<evidence type="ECO:0000313" key="2">
    <source>
        <dbReference type="EMBL" id="KZT75499.1"/>
    </source>
</evidence>
<evidence type="ECO:0000313" key="3">
    <source>
        <dbReference type="Proteomes" id="UP000250235"/>
    </source>
</evidence>
<protein>
    <submittedName>
        <fullName evidence="2">Uncharacterized protein</fullName>
    </submittedName>
</protein>
<keyword evidence="3" id="KW-1185">Reference proteome</keyword>
<feature type="compositionally biased region" description="Low complexity" evidence="1">
    <location>
        <begin position="1"/>
        <end position="15"/>
    </location>
</feature>
<reference evidence="2 3" key="1">
    <citation type="journal article" date="2015" name="Proc. Natl. Acad. Sci. U.S.A.">
        <title>The resurrection genome of Boea hygrometrica: A blueprint for survival of dehydration.</title>
        <authorList>
            <person name="Xiao L."/>
            <person name="Yang G."/>
            <person name="Zhang L."/>
            <person name="Yang X."/>
            <person name="Zhao S."/>
            <person name="Ji Z."/>
            <person name="Zhou Q."/>
            <person name="Hu M."/>
            <person name="Wang Y."/>
            <person name="Chen M."/>
            <person name="Xu Y."/>
            <person name="Jin H."/>
            <person name="Xiao X."/>
            <person name="Hu G."/>
            <person name="Bao F."/>
            <person name="Hu Y."/>
            <person name="Wan P."/>
            <person name="Li L."/>
            <person name="Deng X."/>
            <person name="Kuang T."/>
            <person name="Xiang C."/>
            <person name="Zhu J.K."/>
            <person name="Oliver M.J."/>
            <person name="He Y."/>
        </authorList>
    </citation>
    <scope>NUCLEOTIDE SEQUENCE [LARGE SCALE GENOMIC DNA]</scope>
    <source>
        <strain evidence="3">cv. XS01</strain>
    </source>
</reference>
<feature type="region of interest" description="Disordered" evidence="1">
    <location>
        <begin position="56"/>
        <end position="87"/>
    </location>
</feature>
<organism evidence="2 3">
    <name type="scientific">Dorcoceras hygrometricum</name>
    <dbReference type="NCBI Taxonomy" id="472368"/>
    <lineage>
        <taxon>Eukaryota</taxon>
        <taxon>Viridiplantae</taxon>
        <taxon>Streptophyta</taxon>
        <taxon>Embryophyta</taxon>
        <taxon>Tracheophyta</taxon>
        <taxon>Spermatophyta</taxon>
        <taxon>Magnoliopsida</taxon>
        <taxon>eudicotyledons</taxon>
        <taxon>Gunneridae</taxon>
        <taxon>Pentapetalae</taxon>
        <taxon>asterids</taxon>
        <taxon>lamiids</taxon>
        <taxon>Lamiales</taxon>
        <taxon>Gesneriaceae</taxon>
        <taxon>Didymocarpoideae</taxon>
        <taxon>Trichosporeae</taxon>
        <taxon>Loxocarpinae</taxon>
        <taxon>Dorcoceras</taxon>
    </lineage>
</organism>
<gene>
    <name evidence="2" type="ORF">F511_47476</name>
</gene>
<evidence type="ECO:0000256" key="1">
    <source>
        <dbReference type="SAM" id="MobiDB-lite"/>
    </source>
</evidence>
<dbReference type="AlphaFoldDB" id="A0A2Z6ZRH7"/>